<dbReference type="InterPro" id="IPR036869">
    <property type="entry name" value="J_dom_sf"/>
</dbReference>
<evidence type="ECO:0000313" key="4">
    <source>
        <dbReference type="EMBL" id="ODV61435.1"/>
    </source>
</evidence>
<dbReference type="RefSeq" id="XP_020047742.1">
    <property type="nucleotide sequence ID" value="XM_020189468.1"/>
</dbReference>
<keyword evidence="1" id="KW-0143">Chaperone</keyword>
<dbReference type="Gene3D" id="1.10.287.110">
    <property type="entry name" value="DnaJ domain"/>
    <property type="match status" value="1"/>
</dbReference>
<keyword evidence="2" id="KW-1133">Transmembrane helix</keyword>
<keyword evidence="2" id="KW-0812">Transmembrane</keyword>
<feature type="transmembrane region" description="Helical" evidence="2">
    <location>
        <begin position="143"/>
        <end position="166"/>
    </location>
</feature>
<dbReference type="Proteomes" id="UP000095038">
    <property type="component" value="Unassembled WGS sequence"/>
</dbReference>
<dbReference type="AlphaFoldDB" id="A0A1D2VII4"/>
<evidence type="ECO:0000313" key="5">
    <source>
        <dbReference type="Proteomes" id="UP000095038"/>
    </source>
</evidence>
<keyword evidence="2" id="KW-0472">Membrane</keyword>
<dbReference type="FunCoup" id="A0A1D2VII4">
    <property type="interactions" value="16"/>
</dbReference>
<dbReference type="PROSITE" id="PS50076">
    <property type="entry name" value="DNAJ_2"/>
    <property type="match status" value="1"/>
</dbReference>
<feature type="non-terminal residue" evidence="4">
    <location>
        <position position="244"/>
    </location>
</feature>
<dbReference type="OrthoDB" id="445556at2759"/>
<sequence>HEWPINNSPTPYDIFGLNNNTNFINNTELKKKYLKLCKIYHPDLSKRRVILDSKGIEISNKIKEERFKKIISSYKILKDTRSRNLYDRYKIGWENNNNAFNNQNIYRYNNFSDQKYWSAGTWQDYQNIRTDSVSIEDLNRRHLLYAFVSLFLCLVVLEIFNVISTVEDDLMKSYRKSEEIEVNLFKSYNNYGFGLDKFSRIQRFLWWRRFSLFFEGNQERIKKSIEDDEKLMKKLVESSKARNE</sequence>
<evidence type="ECO:0000256" key="2">
    <source>
        <dbReference type="SAM" id="Phobius"/>
    </source>
</evidence>
<accession>A0A1D2VII4</accession>
<dbReference type="InterPro" id="IPR051938">
    <property type="entry name" value="Apopto_cytoskel_mod"/>
</dbReference>
<proteinExistence type="predicted"/>
<organism evidence="4 5">
    <name type="scientific">Ascoidea rubescens DSM 1968</name>
    <dbReference type="NCBI Taxonomy" id="1344418"/>
    <lineage>
        <taxon>Eukaryota</taxon>
        <taxon>Fungi</taxon>
        <taxon>Dikarya</taxon>
        <taxon>Ascomycota</taxon>
        <taxon>Saccharomycotina</taxon>
        <taxon>Saccharomycetes</taxon>
        <taxon>Ascoideaceae</taxon>
        <taxon>Ascoidea</taxon>
    </lineage>
</organism>
<evidence type="ECO:0000256" key="1">
    <source>
        <dbReference type="ARBA" id="ARBA00023186"/>
    </source>
</evidence>
<dbReference type="SUPFAM" id="SSF46565">
    <property type="entry name" value="Chaperone J-domain"/>
    <property type="match status" value="1"/>
</dbReference>
<reference evidence="5" key="1">
    <citation type="submission" date="2016-05" db="EMBL/GenBank/DDBJ databases">
        <title>Comparative genomics of biotechnologically important yeasts.</title>
        <authorList>
            <consortium name="DOE Joint Genome Institute"/>
            <person name="Riley R."/>
            <person name="Haridas S."/>
            <person name="Wolfe K.H."/>
            <person name="Lopes M.R."/>
            <person name="Hittinger C.T."/>
            <person name="Goker M."/>
            <person name="Salamov A."/>
            <person name="Wisecaver J."/>
            <person name="Long T.M."/>
            <person name="Aerts A.L."/>
            <person name="Barry K."/>
            <person name="Choi C."/>
            <person name="Clum A."/>
            <person name="Coughlan A.Y."/>
            <person name="Deshpande S."/>
            <person name="Douglass A.P."/>
            <person name="Hanson S.J."/>
            <person name="Klenk H.-P."/>
            <person name="Labutti K."/>
            <person name="Lapidus A."/>
            <person name="Lindquist E."/>
            <person name="Lipzen A."/>
            <person name="Meier-Kolthoff J.P."/>
            <person name="Ohm R.A."/>
            <person name="Otillar R.P."/>
            <person name="Pangilinan J."/>
            <person name="Peng Y."/>
            <person name="Rokas A."/>
            <person name="Rosa C.A."/>
            <person name="Scheuner C."/>
            <person name="Sibirny A.A."/>
            <person name="Slot J.C."/>
            <person name="Stielow J.B."/>
            <person name="Sun H."/>
            <person name="Kurtzman C.P."/>
            <person name="Blackwell M."/>
            <person name="Grigoriev I.V."/>
            <person name="Jeffries T.W."/>
        </authorList>
    </citation>
    <scope>NUCLEOTIDE SEQUENCE [LARGE SCALE GENOMIC DNA]</scope>
    <source>
        <strain evidence="5">DSM 1968</strain>
    </source>
</reference>
<dbReference type="InParanoid" id="A0A1D2VII4"/>
<dbReference type="STRING" id="1344418.A0A1D2VII4"/>
<feature type="domain" description="J" evidence="3">
    <location>
        <begin position="10"/>
        <end position="90"/>
    </location>
</feature>
<dbReference type="PANTHER" id="PTHR44145">
    <property type="entry name" value="DNAJ HOMOLOG SUBFAMILY A MEMBER 3, MITOCHONDRIAL"/>
    <property type="match status" value="1"/>
</dbReference>
<protein>
    <recommendedName>
        <fullName evidence="3">J domain-containing protein</fullName>
    </recommendedName>
</protein>
<name>A0A1D2VII4_9ASCO</name>
<dbReference type="InterPro" id="IPR001623">
    <property type="entry name" value="DnaJ_domain"/>
</dbReference>
<dbReference type="Pfam" id="PF00226">
    <property type="entry name" value="DnaJ"/>
    <property type="match status" value="1"/>
</dbReference>
<dbReference type="GeneID" id="30963104"/>
<dbReference type="PANTHER" id="PTHR44145:SF3">
    <property type="entry name" value="DNAJ HOMOLOG SUBFAMILY A MEMBER 3, MITOCHONDRIAL"/>
    <property type="match status" value="1"/>
</dbReference>
<dbReference type="SMART" id="SM00271">
    <property type="entry name" value="DnaJ"/>
    <property type="match status" value="1"/>
</dbReference>
<keyword evidence="5" id="KW-1185">Reference proteome</keyword>
<evidence type="ECO:0000259" key="3">
    <source>
        <dbReference type="PROSITE" id="PS50076"/>
    </source>
</evidence>
<dbReference type="PRINTS" id="PR00625">
    <property type="entry name" value="JDOMAIN"/>
</dbReference>
<feature type="non-terminal residue" evidence="4">
    <location>
        <position position="1"/>
    </location>
</feature>
<gene>
    <name evidence="4" type="ORF">ASCRUDRAFT_17161</name>
</gene>
<dbReference type="EMBL" id="KV454479">
    <property type="protein sequence ID" value="ODV61435.1"/>
    <property type="molecule type" value="Genomic_DNA"/>
</dbReference>